<evidence type="ECO:0000256" key="1">
    <source>
        <dbReference type="SAM" id="Coils"/>
    </source>
</evidence>
<name>A0AAV9GEC7_9PEZI</name>
<protein>
    <submittedName>
        <fullName evidence="3">Uncharacterized protein</fullName>
    </submittedName>
</protein>
<accession>A0AAV9GEC7</accession>
<dbReference type="AlphaFoldDB" id="A0AAV9GEC7"/>
<feature type="coiled-coil region" evidence="1">
    <location>
        <begin position="404"/>
        <end position="460"/>
    </location>
</feature>
<evidence type="ECO:0000256" key="2">
    <source>
        <dbReference type="SAM" id="MobiDB-lite"/>
    </source>
</evidence>
<proteinExistence type="predicted"/>
<dbReference type="EMBL" id="MU865964">
    <property type="protein sequence ID" value="KAK4445552.1"/>
    <property type="molecule type" value="Genomic_DNA"/>
</dbReference>
<feature type="region of interest" description="Disordered" evidence="2">
    <location>
        <begin position="174"/>
        <end position="267"/>
    </location>
</feature>
<gene>
    <name evidence="3" type="ORF">QBC34DRAFT_163110</name>
</gene>
<reference evidence="3" key="1">
    <citation type="journal article" date="2023" name="Mol. Phylogenet. Evol.">
        <title>Genome-scale phylogeny and comparative genomics of the fungal order Sordariales.</title>
        <authorList>
            <person name="Hensen N."/>
            <person name="Bonometti L."/>
            <person name="Westerberg I."/>
            <person name="Brannstrom I.O."/>
            <person name="Guillou S."/>
            <person name="Cros-Aarteil S."/>
            <person name="Calhoun S."/>
            <person name="Haridas S."/>
            <person name="Kuo A."/>
            <person name="Mondo S."/>
            <person name="Pangilinan J."/>
            <person name="Riley R."/>
            <person name="LaButti K."/>
            <person name="Andreopoulos B."/>
            <person name="Lipzen A."/>
            <person name="Chen C."/>
            <person name="Yan M."/>
            <person name="Daum C."/>
            <person name="Ng V."/>
            <person name="Clum A."/>
            <person name="Steindorff A."/>
            <person name="Ohm R.A."/>
            <person name="Martin F."/>
            <person name="Silar P."/>
            <person name="Natvig D.O."/>
            <person name="Lalanne C."/>
            <person name="Gautier V."/>
            <person name="Ament-Velasquez S.L."/>
            <person name="Kruys A."/>
            <person name="Hutchinson M.I."/>
            <person name="Powell A.J."/>
            <person name="Barry K."/>
            <person name="Miller A.N."/>
            <person name="Grigoriev I.V."/>
            <person name="Debuchy R."/>
            <person name="Gladieux P."/>
            <person name="Hiltunen Thoren M."/>
            <person name="Johannesson H."/>
        </authorList>
    </citation>
    <scope>NUCLEOTIDE SEQUENCE</scope>
    <source>
        <strain evidence="3">PSN243</strain>
    </source>
</reference>
<feature type="compositionally biased region" description="Basic and acidic residues" evidence="2">
    <location>
        <begin position="219"/>
        <end position="229"/>
    </location>
</feature>
<feature type="compositionally biased region" description="Basic and acidic residues" evidence="2">
    <location>
        <begin position="251"/>
        <end position="263"/>
    </location>
</feature>
<keyword evidence="1" id="KW-0175">Coiled coil</keyword>
<organism evidence="3 4">
    <name type="scientific">Podospora aff. communis PSN243</name>
    <dbReference type="NCBI Taxonomy" id="3040156"/>
    <lineage>
        <taxon>Eukaryota</taxon>
        <taxon>Fungi</taxon>
        <taxon>Dikarya</taxon>
        <taxon>Ascomycota</taxon>
        <taxon>Pezizomycotina</taxon>
        <taxon>Sordariomycetes</taxon>
        <taxon>Sordariomycetidae</taxon>
        <taxon>Sordariales</taxon>
        <taxon>Podosporaceae</taxon>
        <taxon>Podospora</taxon>
    </lineage>
</organism>
<evidence type="ECO:0000313" key="4">
    <source>
        <dbReference type="Proteomes" id="UP001321760"/>
    </source>
</evidence>
<sequence length="534" mass="59063">MVQEKPILLFGFDFPTQNKLRFDHVWHAAFLTPRFTDEQHEELRDCASPDKRREVKYGNNVAVLFRAMLHLGEIGGQLQTGFWGAIAKGFNTNTQALMETAKILVDARKRQREKPSKDVSQTARAADHWIDFVGHRDRNGTRSLSHQQQNDIVFNFLKKLERSQVNAAGVPLNPYVRPAPVFNPSGRRYSSPGPHEDMSPTSRGPPGLFIKTEPGMSPIDRHIPTEPRSARKRSASPMPPAYSPTVKRPHHDTGNLHSPRDKLPAGLELPRTLGSHVIVSPHASGLPAVRTNSNDSISEPSRQLLEEGGGMLKCRAEELKNKLAKPDGQIETLAAIKGVNTEVSDVKEEVQSMRAVMEVMMESMHTVADNLNAIKDDIAGLRIQQGGSKQGIPPDTLPSILQPIHLLSDSLSQLRQEIAVLKSQIPPPAPPVAAQPNHELKELRELVLEQTNRLGKLSSDVKQVQHKLGSDPAPQSLRQAMAAAEHDMRHHLHTVQTYYHATGTNINRATRDKTADLIIALEQGLKCAQGGLQS</sequence>
<keyword evidence="4" id="KW-1185">Reference proteome</keyword>
<dbReference type="Proteomes" id="UP001321760">
    <property type="component" value="Unassembled WGS sequence"/>
</dbReference>
<comment type="caution">
    <text evidence="3">The sequence shown here is derived from an EMBL/GenBank/DDBJ whole genome shotgun (WGS) entry which is preliminary data.</text>
</comment>
<evidence type="ECO:0000313" key="3">
    <source>
        <dbReference type="EMBL" id="KAK4445552.1"/>
    </source>
</evidence>
<reference evidence="3" key="2">
    <citation type="submission" date="2023-05" db="EMBL/GenBank/DDBJ databases">
        <authorList>
            <consortium name="Lawrence Berkeley National Laboratory"/>
            <person name="Steindorff A."/>
            <person name="Hensen N."/>
            <person name="Bonometti L."/>
            <person name="Westerberg I."/>
            <person name="Brannstrom I.O."/>
            <person name="Guillou S."/>
            <person name="Cros-Aarteil S."/>
            <person name="Calhoun S."/>
            <person name="Haridas S."/>
            <person name="Kuo A."/>
            <person name="Mondo S."/>
            <person name="Pangilinan J."/>
            <person name="Riley R."/>
            <person name="Labutti K."/>
            <person name="Andreopoulos B."/>
            <person name="Lipzen A."/>
            <person name="Chen C."/>
            <person name="Yanf M."/>
            <person name="Daum C."/>
            <person name="Ng V."/>
            <person name="Clum A."/>
            <person name="Ohm R."/>
            <person name="Martin F."/>
            <person name="Silar P."/>
            <person name="Natvig D."/>
            <person name="Lalanne C."/>
            <person name="Gautier V."/>
            <person name="Ament-Velasquez S.L."/>
            <person name="Kruys A."/>
            <person name="Hutchinson M.I."/>
            <person name="Powell A.J."/>
            <person name="Barry K."/>
            <person name="Miller A.N."/>
            <person name="Grigoriev I.V."/>
            <person name="Debuchy R."/>
            <person name="Gladieux P."/>
            <person name="Thoren M.H."/>
            <person name="Johannesson H."/>
        </authorList>
    </citation>
    <scope>NUCLEOTIDE SEQUENCE</scope>
    <source>
        <strain evidence="3">PSN243</strain>
    </source>
</reference>